<keyword evidence="5 7" id="KW-0964">Secreted</keyword>
<evidence type="ECO:0000259" key="9">
    <source>
        <dbReference type="Pfam" id="PF06429"/>
    </source>
</evidence>
<dbReference type="InterPro" id="IPR010930">
    <property type="entry name" value="Flg_bb/hook_C_dom"/>
</dbReference>
<dbReference type="PANTHER" id="PTHR30033">
    <property type="entry name" value="FLAGELLAR HOOK-ASSOCIATED PROTEIN 1"/>
    <property type="match status" value="1"/>
</dbReference>
<comment type="similarity">
    <text evidence="3 7">Belongs to the flagella basal body rod proteins family.</text>
</comment>
<dbReference type="PANTHER" id="PTHR30033:SF2">
    <property type="entry name" value="FLAGELLAR HOOK PROTEIN"/>
    <property type="match status" value="1"/>
</dbReference>
<dbReference type="AlphaFoldDB" id="A0A420DSP8"/>
<dbReference type="Pfam" id="PF00460">
    <property type="entry name" value="Flg_bb_rod"/>
    <property type="match status" value="1"/>
</dbReference>
<evidence type="ECO:0000256" key="5">
    <source>
        <dbReference type="ARBA" id="ARBA00022525"/>
    </source>
</evidence>
<dbReference type="GO" id="GO:0005576">
    <property type="term" value="C:extracellular region"/>
    <property type="evidence" value="ECO:0007669"/>
    <property type="project" value="UniProtKB-SubCell"/>
</dbReference>
<evidence type="ECO:0000313" key="11">
    <source>
        <dbReference type="EMBL" id="RKE97169.1"/>
    </source>
</evidence>
<evidence type="ECO:0000256" key="7">
    <source>
        <dbReference type="RuleBase" id="RU362065"/>
    </source>
</evidence>
<keyword evidence="6 7" id="KW-0975">Bacterial flagellum</keyword>
<evidence type="ECO:0000256" key="3">
    <source>
        <dbReference type="ARBA" id="ARBA00009677"/>
    </source>
</evidence>
<dbReference type="NCBIfam" id="TIGR02492">
    <property type="entry name" value="flgK_ends"/>
    <property type="match status" value="1"/>
</dbReference>
<evidence type="ECO:0000256" key="1">
    <source>
        <dbReference type="ARBA" id="ARBA00004117"/>
    </source>
</evidence>
<keyword evidence="11" id="KW-0969">Cilium</keyword>
<evidence type="ECO:0000256" key="2">
    <source>
        <dbReference type="ARBA" id="ARBA00004613"/>
    </source>
</evidence>
<dbReference type="GO" id="GO:0009425">
    <property type="term" value="C:bacterial-type flagellum basal body"/>
    <property type="evidence" value="ECO:0007669"/>
    <property type="project" value="UniProtKB-SubCell"/>
</dbReference>
<comment type="subcellular location">
    <subcellularLocation>
        <location evidence="1">Bacterial flagellum basal body</location>
    </subcellularLocation>
    <subcellularLocation>
        <location evidence="2 7">Secreted</location>
    </subcellularLocation>
</comment>
<evidence type="ECO:0000256" key="4">
    <source>
        <dbReference type="ARBA" id="ARBA00016244"/>
    </source>
</evidence>
<dbReference type="EMBL" id="RAQK01000001">
    <property type="protein sequence ID" value="RKE97169.1"/>
    <property type="molecule type" value="Genomic_DNA"/>
</dbReference>
<keyword evidence="11" id="KW-0282">Flagellum</keyword>
<dbReference type="InterPro" id="IPR053927">
    <property type="entry name" value="FlgK_helical"/>
</dbReference>
<dbReference type="Pfam" id="PF06429">
    <property type="entry name" value="Flg_bbr_C"/>
    <property type="match status" value="1"/>
</dbReference>
<dbReference type="PRINTS" id="PR01005">
    <property type="entry name" value="FLGHOOKAP1"/>
</dbReference>
<dbReference type="STRING" id="1443111.Z949_3789"/>
<feature type="domain" description="Flagellar basal-body/hook protein C-terminal" evidence="9">
    <location>
        <begin position="454"/>
        <end position="491"/>
    </location>
</feature>
<sequence>MLFPHLTKGKSMSITSAMNSAISGLRAAARGTEIVSDNISNALTPNYGRRGLALSALSYGASGGVRIDGTTRHMNEGVVADRRLANAAYQNVQTAVDFFRRLEDVTGLAGDPEGLGGRLAAFEQGLITAASRPDSIERLADTVRDAHRLASGIGYASQQVQEMRTRADAAIDQDVAMLNTALEQVAEINSQILKTMSRGGTSPALLDQRQALLDTIGTVVPVNVVPRDNGAVAIYTEGGAILLDINAAKIGFDRQNTVTEFQTFDSGSLSGLTLNGQDIRVKALGGGSLGGHFSVRDTHGVQAQTQLDAIARDLIERFEGPMLDLTRNAGDPGLFTDSGAPFNAANEVGLSKRLAINSVVDPAAGGEAWRLRDGLGSTAPGPSGDASLLNRLRSVLDEGRIPASGVFGTGTQNANSLISKFSGNIASTRGGAEKDTTFTAARLSELTQLQLADGVDTDLELQNLLVLEQAYAANARVIQAADQMLETLTRL</sequence>
<reference evidence="11 12" key="1">
    <citation type="submission" date="2018-09" db="EMBL/GenBank/DDBJ databases">
        <title>Genomic Encyclopedia of Archaeal and Bacterial Type Strains, Phase II (KMG-II): from individual species to whole genera.</title>
        <authorList>
            <person name="Goeker M."/>
        </authorList>
    </citation>
    <scope>NUCLEOTIDE SEQUENCE [LARGE SCALE GENOMIC DNA]</scope>
    <source>
        <strain evidence="11 12">DSM 11458</strain>
    </source>
</reference>
<dbReference type="Proteomes" id="UP000284407">
    <property type="component" value="Unassembled WGS sequence"/>
</dbReference>
<dbReference type="SUPFAM" id="SSF64518">
    <property type="entry name" value="Phase 1 flagellin"/>
    <property type="match status" value="1"/>
</dbReference>
<feature type="domain" description="Flagellar hook-associated protein FlgK helical" evidence="10">
    <location>
        <begin position="109"/>
        <end position="318"/>
    </location>
</feature>
<accession>A0A420DSP8</accession>
<evidence type="ECO:0000259" key="8">
    <source>
        <dbReference type="Pfam" id="PF00460"/>
    </source>
</evidence>
<evidence type="ECO:0000259" key="10">
    <source>
        <dbReference type="Pfam" id="PF22638"/>
    </source>
</evidence>
<keyword evidence="12" id="KW-1185">Reference proteome</keyword>
<evidence type="ECO:0000313" key="12">
    <source>
        <dbReference type="Proteomes" id="UP000284407"/>
    </source>
</evidence>
<protein>
    <recommendedName>
        <fullName evidence="4 7">Flagellar hook-associated protein 1</fullName>
        <shortName evidence="7">HAP1</shortName>
    </recommendedName>
</protein>
<keyword evidence="11" id="KW-0966">Cell projection</keyword>
<feature type="domain" description="Flagellar basal body rod protein N-terminal" evidence="8">
    <location>
        <begin position="18"/>
        <end position="47"/>
    </location>
</feature>
<organism evidence="11 12">
    <name type="scientific">Sulfitobacter guttiformis</name>
    <dbReference type="NCBI Taxonomy" id="74349"/>
    <lineage>
        <taxon>Bacteria</taxon>
        <taxon>Pseudomonadati</taxon>
        <taxon>Pseudomonadota</taxon>
        <taxon>Alphaproteobacteria</taxon>
        <taxon>Rhodobacterales</taxon>
        <taxon>Roseobacteraceae</taxon>
        <taxon>Sulfitobacter</taxon>
    </lineage>
</organism>
<dbReference type="GO" id="GO:0009424">
    <property type="term" value="C:bacterial-type flagellum hook"/>
    <property type="evidence" value="ECO:0007669"/>
    <property type="project" value="UniProtKB-UniRule"/>
</dbReference>
<name>A0A420DSP8_9RHOB</name>
<comment type="caution">
    <text evidence="11">The sequence shown here is derived from an EMBL/GenBank/DDBJ whole genome shotgun (WGS) entry which is preliminary data.</text>
</comment>
<dbReference type="InterPro" id="IPR001444">
    <property type="entry name" value="Flag_bb_rod_N"/>
</dbReference>
<dbReference type="GO" id="GO:0005198">
    <property type="term" value="F:structural molecule activity"/>
    <property type="evidence" value="ECO:0007669"/>
    <property type="project" value="UniProtKB-UniRule"/>
</dbReference>
<dbReference type="GO" id="GO:0044780">
    <property type="term" value="P:bacterial-type flagellum assembly"/>
    <property type="evidence" value="ECO:0007669"/>
    <property type="project" value="InterPro"/>
</dbReference>
<dbReference type="InterPro" id="IPR002371">
    <property type="entry name" value="FlgK"/>
</dbReference>
<gene>
    <name evidence="7" type="primary">flgK</name>
    <name evidence="11" type="ORF">C8N30_1763</name>
</gene>
<dbReference type="Pfam" id="PF22638">
    <property type="entry name" value="FlgK_D1"/>
    <property type="match status" value="1"/>
</dbReference>
<evidence type="ECO:0000256" key="6">
    <source>
        <dbReference type="ARBA" id="ARBA00023143"/>
    </source>
</evidence>
<proteinExistence type="inferred from homology"/>